<evidence type="ECO:0000256" key="1">
    <source>
        <dbReference type="ARBA" id="ARBA00001946"/>
    </source>
</evidence>
<dbReference type="SFLD" id="SFLDS00005">
    <property type="entry name" value="Isoprenoid_Synthase_Type_I"/>
    <property type="match status" value="1"/>
</dbReference>
<dbReference type="InterPro" id="IPR008949">
    <property type="entry name" value="Isoprenoid_synthase_dom_sf"/>
</dbReference>
<dbReference type="PROSITE" id="PS00444">
    <property type="entry name" value="POLYPRENYL_SYNTHASE_2"/>
    <property type="match status" value="1"/>
</dbReference>
<reference evidence="8 9" key="1">
    <citation type="submission" date="2022-06" db="EMBL/GenBank/DDBJ databases">
        <title>Endosaccharibacter gen. nov., sp. nov., endophytic bacteria isolated from sugarcane.</title>
        <authorList>
            <person name="Pitiwittayakul N."/>
            <person name="Yukphan P."/>
            <person name="Charoenyingcharoen P."/>
            <person name="Tanasupawat S."/>
        </authorList>
    </citation>
    <scope>NUCLEOTIDE SEQUENCE [LARGE SCALE GENOMIC DNA]</scope>
    <source>
        <strain evidence="8 9">KSS8</strain>
    </source>
</reference>
<evidence type="ECO:0000256" key="5">
    <source>
        <dbReference type="ARBA" id="ARBA00022842"/>
    </source>
</evidence>
<dbReference type="PANTHER" id="PTHR43281:SF1">
    <property type="entry name" value="FARNESYL DIPHOSPHATE SYNTHASE"/>
    <property type="match status" value="1"/>
</dbReference>
<evidence type="ECO:0000256" key="3">
    <source>
        <dbReference type="ARBA" id="ARBA00022679"/>
    </source>
</evidence>
<dbReference type="EMBL" id="JAMSKV010000002">
    <property type="protein sequence ID" value="MCQ8277502.1"/>
    <property type="molecule type" value="Genomic_DNA"/>
</dbReference>
<dbReference type="InterPro" id="IPR033749">
    <property type="entry name" value="Polyprenyl_synt_CS"/>
</dbReference>
<proteinExistence type="inferred from homology"/>
<accession>A0ABT1W5G5</accession>
<keyword evidence="6" id="KW-0414">Isoprene biosynthesis</keyword>
<comment type="similarity">
    <text evidence="2 7">Belongs to the FPP/GGPP synthase family.</text>
</comment>
<dbReference type="RefSeq" id="WP_422862946.1">
    <property type="nucleotide sequence ID" value="NZ_JAMSKV010000002.1"/>
</dbReference>
<sequence>MSDESAPIDRILARALEAATGLDAPPGLAAALRHAVFPGGARIRPRLSLAVAEACGMPHPALSGAVAAAIEFVHCASLVHDDLPCFDDSALRRGRPSVHVQFGAPLAVLAGDALIVQGFDTLARGCGEAPHLLPKLVSLLAGCSGMPYGIAGGQGWECEPRVDPVAYARAKTGALFAAATMGGAASAGEAPEPWRVFGEQLGLAYQLADDLADLLSDPTAIGKPVGRDRVLGRPNTAHLLGQDSACARLETLVADAVAAIPACRNREQLRSLVAAEVRRLLPPDLSRAA</sequence>
<comment type="caution">
    <text evidence="8">The sequence shown here is derived from an EMBL/GenBank/DDBJ whole genome shotgun (WGS) entry which is preliminary data.</text>
</comment>
<gene>
    <name evidence="8" type="ORF">NFI95_03435</name>
</gene>
<name>A0ABT1W5G5_9PROT</name>
<dbReference type="Proteomes" id="UP001524587">
    <property type="component" value="Unassembled WGS sequence"/>
</dbReference>
<protein>
    <submittedName>
        <fullName evidence="8">Polyprenyl synthetase family protein</fullName>
    </submittedName>
</protein>
<dbReference type="PROSITE" id="PS00723">
    <property type="entry name" value="POLYPRENYL_SYNTHASE_1"/>
    <property type="match status" value="1"/>
</dbReference>
<evidence type="ECO:0000256" key="4">
    <source>
        <dbReference type="ARBA" id="ARBA00022723"/>
    </source>
</evidence>
<evidence type="ECO:0000256" key="2">
    <source>
        <dbReference type="ARBA" id="ARBA00006706"/>
    </source>
</evidence>
<organism evidence="8 9">
    <name type="scientific">Endosaccharibacter trunci</name>
    <dbReference type="NCBI Taxonomy" id="2812733"/>
    <lineage>
        <taxon>Bacteria</taxon>
        <taxon>Pseudomonadati</taxon>
        <taxon>Pseudomonadota</taxon>
        <taxon>Alphaproteobacteria</taxon>
        <taxon>Acetobacterales</taxon>
        <taxon>Acetobacteraceae</taxon>
        <taxon>Endosaccharibacter</taxon>
    </lineage>
</organism>
<keyword evidence="3 7" id="KW-0808">Transferase</keyword>
<dbReference type="SUPFAM" id="SSF48576">
    <property type="entry name" value="Terpenoid synthases"/>
    <property type="match status" value="1"/>
</dbReference>
<keyword evidence="5" id="KW-0460">Magnesium</keyword>
<keyword evidence="4" id="KW-0479">Metal-binding</keyword>
<keyword evidence="9" id="KW-1185">Reference proteome</keyword>
<comment type="cofactor">
    <cofactor evidence="1">
        <name>Mg(2+)</name>
        <dbReference type="ChEBI" id="CHEBI:18420"/>
    </cofactor>
</comment>
<evidence type="ECO:0000313" key="8">
    <source>
        <dbReference type="EMBL" id="MCQ8277502.1"/>
    </source>
</evidence>
<dbReference type="CDD" id="cd00685">
    <property type="entry name" value="Trans_IPPS_HT"/>
    <property type="match status" value="1"/>
</dbReference>
<evidence type="ECO:0000256" key="7">
    <source>
        <dbReference type="RuleBase" id="RU004466"/>
    </source>
</evidence>
<dbReference type="PANTHER" id="PTHR43281">
    <property type="entry name" value="FARNESYL DIPHOSPHATE SYNTHASE"/>
    <property type="match status" value="1"/>
</dbReference>
<dbReference type="InterPro" id="IPR000092">
    <property type="entry name" value="Polyprenyl_synt"/>
</dbReference>
<evidence type="ECO:0000313" key="9">
    <source>
        <dbReference type="Proteomes" id="UP001524587"/>
    </source>
</evidence>
<dbReference type="Gene3D" id="1.10.600.10">
    <property type="entry name" value="Farnesyl Diphosphate Synthase"/>
    <property type="match status" value="1"/>
</dbReference>
<dbReference type="Pfam" id="PF00348">
    <property type="entry name" value="polyprenyl_synt"/>
    <property type="match status" value="1"/>
</dbReference>
<evidence type="ECO:0000256" key="6">
    <source>
        <dbReference type="ARBA" id="ARBA00023229"/>
    </source>
</evidence>